<gene>
    <name evidence="7 12" type="primary">efp</name>
    <name evidence="12" type="ORF">SV7mr_16950</name>
</gene>
<dbReference type="PANTHER" id="PTHR30053:SF12">
    <property type="entry name" value="ELONGATION FACTOR P (EF-P) FAMILY PROTEIN"/>
    <property type="match status" value="1"/>
</dbReference>
<evidence type="ECO:0000256" key="3">
    <source>
        <dbReference type="ARBA" id="ARBA00009479"/>
    </source>
</evidence>
<dbReference type="GO" id="GO:0005829">
    <property type="term" value="C:cytosol"/>
    <property type="evidence" value="ECO:0007669"/>
    <property type="project" value="UniProtKB-ARBA"/>
</dbReference>
<comment type="similarity">
    <text evidence="3 7 9">Belongs to the elongation factor P family.</text>
</comment>
<dbReference type="Gene3D" id="2.40.50.140">
    <property type="entry name" value="Nucleic acid-binding proteins"/>
    <property type="match status" value="2"/>
</dbReference>
<dbReference type="CDD" id="cd05794">
    <property type="entry name" value="S1_EF-P_repeat_2"/>
    <property type="match status" value="1"/>
</dbReference>
<dbReference type="RefSeq" id="WP_145270893.1">
    <property type="nucleotide sequence ID" value="NZ_CP036272.1"/>
</dbReference>
<dbReference type="GO" id="GO:0043043">
    <property type="term" value="P:peptide biosynthetic process"/>
    <property type="evidence" value="ECO:0007669"/>
    <property type="project" value="InterPro"/>
</dbReference>
<dbReference type="InterPro" id="IPR012340">
    <property type="entry name" value="NA-bd_OB-fold"/>
</dbReference>
<name>A0A517SSU8_9BACT</name>
<dbReference type="Proteomes" id="UP000315003">
    <property type="component" value="Chromosome"/>
</dbReference>
<evidence type="ECO:0000256" key="5">
    <source>
        <dbReference type="ARBA" id="ARBA00022768"/>
    </source>
</evidence>
<dbReference type="InterPro" id="IPR013185">
    <property type="entry name" value="Transl_elong_KOW-like"/>
</dbReference>
<keyword evidence="4 7" id="KW-0963">Cytoplasm</keyword>
<sequence length="189" mass="21111">MATYNTSDFRKGLKIQIDGEPYLMTDMQFVKPGKGNAFYKCKMKNLVRGTTLDRTYKGGDSLESADVETTDVSFLYRQGDEYVFMHQETFEQYEVPEKVAGEIWKYLKDGMICTMTTFNSNPIIVDPPTMVELEVTECAPGAKGDTATNVTKPATVETGAEFIVPGFIKTGNIIKVDTRTGEYSERVSS</sequence>
<dbReference type="SUPFAM" id="SSF50249">
    <property type="entry name" value="Nucleic acid-binding proteins"/>
    <property type="match status" value="2"/>
</dbReference>
<protein>
    <recommendedName>
        <fullName evidence="7 8">Elongation factor P</fullName>
        <shortName evidence="7">EF-P</shortName>
    </recommendedName>
</protein>
<evidence type="ECO:0000259" key="11">
    <source>
        <dbReference type="SMART" id="SM01185"/>
    </source>
</evidence>
<keyword evidence="13" id="KW-1185">Reference proteome</keyword>
<dbReference type="FunFam" id="2.40.50.140:FF:000009">
    <property type="entry name" value="Elongation factor P"/>
    <property type="match status" value="1"/>
</dbReference>
<dbReference type="InterPro" id="IPR015365">
    <property type="entry name" value="Elong-fact-P_C"/>
</dbReference>
<dbReference type="InterPro" id="IPR008991">
    <property type="entry name" value="Translation_prot_SH3-like_sf"/>
</dbReference>
<dbReference type="AlphaFoldDB" id="A0A517SSU8"/>
<evidence type="ECO:0000256" key="6">
    <source>
        <dbReference type="ARBA" id="ARBA00022917"/>
    </source>
</evidence>
<dbReference type="InterPro" id="IPR020599">
    <property type="entry name" value="Transl_elong_fac_P/YeiP"/>
</dbReference>
<dbReference type="FunFam" id="2.40.50.140:FF:000004">
    <property type="entry name" value="Elongation factor P"/>
    <property type="match status" value="1"/>
</dbReference>
<comment type="function">
    <text evidence="7">Involved in peptide bond synthesis. Stimulates efficient translation and peptide-bond synthesis on native or reconstituted 70S ribosomes in vitro. Probably functions indirectly by altering the affinity of the ribosome for aminoacyl-tRNA, thus increasing their reactivity as acceptors for peptidyl transferase.</text>
</comment>
<evidence type="ECO:0000256" key="4">
    <source>
        <dbReference type="ARBA" id="ARBA00022490"/>
    </source>
</evidence>
<evidence type="ECO:0000256" key="2">
    <source>
        <dbReference type="ARBA" id="ARBA00004815"/>
    </source>
</evidence>
<dbReference type="Pfam" id="PF08207">
    <property type="entry name" value="EFP_N"/>
    <property type="match status" value="1"/>
</dbReference>
<dbReference type="NCBIfam" id="NF001810">
    <property type="entry name" value="PRK00529.1"/>
    <property type="match status" value="1"/>
</dbReference>
<dbReference type="CDD" id="cd04470">
    <property type="entry name" value="S1_EF-P_repeat_1"/>
    <property type="match status" value="1"/>
</dbReference>
<proteinExistence type="inferred from homology"/>
<evidence type="ECO:0000256" key="1">
    <source>
        <dbReference type="ARBA" id="ARBA00004496"/>
    </source>
</evidence>
<organism evidence="12 13">
    <name type="scientific">Stieleria bergensis</name>
    <dbReference type="NCBI Taxonomy" id="2528025"/>
    <lineage>
        <taxon>Bacteria</taxon>
        <taxon>Pseudomonadati</taxon>
        <taxon>Planctomycetota</taxon>
        <taxon>Planctomycetia</taxon>
        <taxon>Pirellulales</taxon>
        <taxon>Pirellulaceae</taxon>
        <taxon>Stieleria</taxon>
    </lineage>
</organism>
<dbReference type="SUPFAM" id="SSF50104">
    <property type="entry name" value="Translation proteins SH3-like domain"/>
    <property type="match status" value="1"/>
</dbReference>
<dbReference type="InterPro" id="IPR001059">
    <property type="entry name" value="Transl_elong_P/YeiP_cen"/>
</dbReference>
<dbReference type="EMBL" id="CP036272">
    <property type="protein sequence ID" value="QDT59188.1"/>
    <property type="molecule type" value="Genomic_DNA"/>
</dbReference>
<dbReference type="FunFam" id="2.30.30.30:FF:000003">
    <property type="entry name" value="Elongation factor P"/>
    <property type="match status" value="1"/>
</dbReference>
<evidence type="ECO:0000256" key="8">
    <source>
        <dbReference type="NCBIfam" id="TIGR00038"/>
    </source>
</evidence>
<comment type="subcellular location">
    <subcellularLocation>
        <location evidence="1 7">Cytoplasm</location>
    </subcellularLocation>
</comment>
<evidence type="ECO:0000313" key="13">
    <source>
        <dbReference type="Proteomes" id="UP000315003"/>
    </source>
</evidence>
<evidence type="ECO:0000256" key="9">
    <source>
        <dbReference type="RuleBase" id="RU004389"/>
    </source>
</evidence>
<evidence type="ECO:0000313" key="12">
    <source>
        <dbReference type="EMBL" id="QDT59188.1"/>
    </source>
</evidence>
<keyword evidence="6 7" id="KW-0648">Protein biosynthesis</keyword>
<reference evidence="12 13" key="1">
    <citation type="submission" date="2019-02" db="EMBL/GenBank/DDBJ databases">
        <title>Deep-cultivation of Planctomycetes and their phenomic and genomic characterization uncovers novel biology.</title>
        <authorList>
            <person name="Wiegand S."/>
            <person name="Jogler M."/>
            <person name="Boedeker C."/>
            <person name="Pinto D."/>
            <person name="Vollmers J."/>
            <person name="Rivas-Marin E."/>
            <person name="Kohn T."/>
            <person name="Peeters S.H."/>
            <person name="Heuer A."/>
            <person name="Rast P."/>
            <person name="Oberbeckmann S."/>
            <person name="Bunk B."/>
            <person name="Jeske O."/>
            <person name="Meyerdierks A."/>
            <person name="Storesund J.E."/>
            <person name="Kallscheuer N."/>
            <person name="Luecker S."/>
            <person name="Lage O.M."/>
            <person name="Pohl T."/>
            <person name="Merkel B.J."/>
            <person name="Hornburger P."/>
            <person name="Mueller R.-W."/>
            <person name="Bruemmer F."/>
            <person name="Labrenz M."/>
            <person name="Spormann A.M."/>
            <person name="Op den Camp H."/>
            <person name="Overmann J."/>
            <person name="Amann R."/>
            <person name="Jetten M.S.M."/>
            <person name="Mascher T."/>
            <person name="Medema M.H."/>
            <person name="Devos D.P."/>
            <person name="Kaster A.-K."/>
            <person name="Ovreas L."/>
            <person name="Rohde M."/>
            <person name="Galperin M.Y."/>
            <person name="Jogler C."/>
        </authorList>
    </citation>
    <scope>NUCLEOTIDE SEQUENCE [LARGE SCALE GENOMIC DNA]</scope>
    <source>
        <strain evidence="12 13">SV_7m_r</strain>
    </source>
</reference>
<dbReference type="Gene3D" id="2.30.30.30">
    <property type="match status" value="1"/>
</dbReference>
<dbReference type="Pfam" id="PF09285">
    <property type="entry name" value="Elong-fact-P_C"/>
    <property type="match status" value="1"/>
</dbReference>
<comment type="pathway">
    <text evidence="2 7">Protein biosynthesis; polypeptide chain elongation.</text>
</comment>
<evidence type="ECO:0000256" key="7">
    <source>
        <dbReference type="HAMAP-Rule" id="MF_00141"/>
    </source>
</evidence>
<dbReference type="GO" id="GO:0003746">
    <property type="term" value="F:translation elongation factor activity"/>
    <property type="evidence" value="ECO:0007669"/>
    <property type="project" value="UniProtKB-UniRule"/>
</dbReference>
<dbReference type="SMART" id="SM01185">
    <property type="entry name" value="EFP"/>
    <property type="match status" value="1"/>
</dbReference>
<dbReference type="NCBIfam" id="TIGR00038">
    <property type="entry name" value="efp"/>
    <property type="match status" value="1"/>
</dbReference>
<dbReference type="UniPathway" id="UPA00345"/>
<evidence type="ECO:0000259" key="10">
    <source>
        <dbReference type="SMART" id="SM00841"/>
    </source>
</evidence>
<dbReference type="PIRSF" id="PIRSF005901">
    <property type="entry name" value="EF-P"/>
    <property type="match status" value="1"/>
</dbReference>
<dbReference type="OrthoDB" id="9801844at2"/>
<dbReference type="InterPro" id="IPR014722">
    <property type="entry name" value="Rib_uL2_dom2"/>
</dbReference>
<keyword evidence="5 7" id="KW-0251">Elongation factor</keyword>
<dbReference type="SMART" id="SM00841">
    <property type="entry name" value="Elong-fact-P_C"/>
    <property type="match status" value="1"/>
</dbReference>
<dbReference type="InterPro" id="IPR011768">
    <property type="entry name" value="Transl_elongation_fac_P"/>
</dbReference>
<dbReference type="Pfam" id="PF01132">
    <property type="entry name" value="EFP"/>
    <property type="match status" value="1"/>
</dbReference>
<accession>A0A517SSU8</accession>
<feature type="domain" description="Translation elongation factor P/YeiP central" evidence="11">
    <location>
        <begin position="69"/>
        <end position="123"/>
    </location>
</feature>
<dbReference type="HAMAP" id="MF_00141">
    <property type="entry name" value="EF_P"/>
    <property type="match status" value="1"/>
</dbReference>
<dbReference type="PANTHER" id="PTHR30053">
    <property type="entry name" value="ELONGATION FACTOR P"/>
    <property type="match status" value="1"/>
</dbReference>
<feature type="domain" description="Elongation factor P C-terminal" evidence="10">
    <location>
        <begin position="131"/>
        <end position="186"/>
    </location>
</feature>